<protein>
    <submittedName>
        <fullName evidence="1">Uncharacterized protein</fullName>
    </submittedName>
</protein>
<evidence type="ECO:0000313" key="2">
    <source>
        <dbReference type="Proteomes" id="UP000623467"/>
    </source>
</evidence>
<sequence>MRRRRKSSRVRTARNTLQTSLIILGKIPIPGIDAAAEAVGQALTKVQEMRENATGWTDLSDRVQSVAFLASTDYEMNPELGKRLVRVLQDIGESIDAAGKYGRFRRFFNSTEDASFLTKHNSTLNEIITDITLEVCMKTNQTSAQLRQELTKFKSGLVAGAEGTEGTRGSRFLQIFTAPIKASRGTVGLRAKSGASMPHAQQNFAERIEMENGVVGIHIE</sequence>
<keyword evidence="2" id="KW-1185">Reference proteome</keyword>
<gene>
    <name evidence="1" type="ORF">MSAN_00841700</name>
</gene>
<organism evidence="1 2">
    <name type="scientific">Mycena sanguinolenta</name>
    <dbReference type="NCBI Taxonomy" id="230812"/>
    <lineage>
        <taxon>Eukaryota</taxon>
        <taxon>Fungi</taxon>
        <taxon>Dikarya</taxon>
        <taxon>Basidiomycota</taxon>
        <taxon>Agaricomycotina</taxon>
        <taxon>Agaricomycetes</taxon>
        <taxon>Agaricomycetidae</taxon>
        <taxon>Agaricales</taxon>
        <taxon>Marasmiineae</taxon>
        <taxon>Mycenaceae</taxon>
        <taxon>Mycena</taxon>
    </lineage>
</organism>
<dbReference type="AlphaFoldDB" id="A0A8H6Z0S9"/>
<reference evidence="1" key="1">
    <citation type="submission" date="2020-05" db="EMBL/GenBank/DDBJ databases">
        <title>Mycena genomes resolve the evolution of fungal bioluminescence.</title>
        <authorList>
            <person name="Tsai I.J."/>
        </authorList>
    </citation>
    <scope>NUCLEOTIDE SEQUENCE</scope>
    <source>
        <strain evidence="1">160909Yilan</strain>
    </source>
</reference>
<dbReference type="EMBL" id="JACAZH010000005">
    <property type="protein sequence ID" value="KAF7367776.1"/>
    <property type="molecule type" value="Genomic_DNA"/>
</dbReference>
<proteinExistence type="predicted"/>
<dbReference type="Proteomes" id="UP000623467">
    <property type="component" value="Unassembled WGS sequence"/>
</dbReference>
<name>A0A8H6Z0S9_9AGAR</name>
<dbReference type="CDD" id="cd21037">
    <property type="entry name" value="MLKL_NTD"/>
    <property type="match status" value="1"/>
</dbReference>
<accession>A0A8H6Z0S9</accession>
<dbReference type="InterPro" id="IPR059179">
    <property type="entry name" value="MLKL-like_MCAfunc"/>
</dbReference>
<evidence type="ECO:0000313" key="1">
    <source>
        <dbReference type="EMBL" id="KAF7367776.1"/>
    </source>
</evidence>
<comment type="caution">
    <text evidence="1">The sequence shown here is derived from an EMBL/GenBank/DDBJ whole genome shotgun (WGS) entry which is preliminary data.</text>
</comment>